<gene>
    <name evidence="1" type="ORF">AVDCRST_MAG56-2704</name>
</gene>
<accession>A0A6J4IWV2</accession>
<reference evidence="1" key="1">
    <citation type="submission" date="2020-02" db="EMBL/GenBank/DDBJ databases">
        <authorList>
            <person name="Meier V. D."/>
        </authorList>
    </citation>
    <scope>NUCLEOTIDE SEQUENCE</scope>
    <source>
        <strain evidence="1">AVDCRST_MAG56</strain>
    </source>
</reference>
<sequence>MVWDFEQHSFLYRMLRWAQHQEHGVFITLPSVDRVANAA</sequence>
<proteinExistence type="predicted"/>
<protein>
    <submittedName>
        <fullName evidence="1">Uncharacterized protein</fullName>
    </submittedName>
</protein>
<evidence type="ECO:0000313" key="1">
    <source>
        <dbReference type="EMBL" id="CAA9261478.1"/>
    </source>
</evidence>
<dbReference type="AlphaFoldDB" id="A0A6J4IWV2"/>
<name>A0A6J4IWV2_9SPHI</name>
<dbReference type="EMBL" id="CADCTQ010000224">
    <property type="protein sequence ID" value="CAA9261478.1"/>
    <property type="molecule type" value="Genomic_DNA"/>
</dbReference>
<organism evidence="1">
    <name type="scientific">uncultured Cytophagales bacterium</name>
    <dbReference type="NCBI Taxonomy" id="158755"/>
    <lineage>
        <taxon>Bacteria</taxon>
        <taxon>Pseudomonadati</taxon>
        <taxon>Bacteroidota</taxon>
        <taxon>Sphingobacteriia</taxon>
        <taxon>Sphingobacteriales</taxon>
        <taxon>environmental samples</taxon>
    </lineage>
</organism>